<proteinExistence type="predicted"/>
<sequence>MLISSPAELIKRRPSPIRVFDSGPLPQVSFTYFARNNDAQGTRYHNDWPALCAWIEQSAPTATTKDELPLIKLATFANNYRSNASIEAIYGIECDYDAELMQPQEAQFRLTAANIIAFIYTSPSHTPEKPRWRVIAPTSKPRGVSDRHNLVGRINGILSGVLAHESFTDSQSYYVGRLINGQPIQCFRVNGTRYIDTVDCVMIAPAKANGSTGRKPLGTDRAPDFQLATIALNSLDVNCDRNEWRDISFAFRHAVTGLVHDKAARLVWDVWNTGFSKPNEPGANDKQWRSADNGTNFGWSYLRHQAIKSGNLTDDQRARMTLGGPSPLLTAPPTPETSQLSIFDQSYNGPLASSAVSTALATYIRQHLPIAFDTFKHRMVKRQAMPWDNEPTKKYPALWGDVDDAYLQSWFHHLALKPTTEAVRNASTIAAHRNKFNPVVDYLNSLQWDGVSRINDLFVTYFNATNEAFARIVGSKFLISMVARACNPGCKVDTVVIFEGEQGKLKSTALNVLAGDEYFSDGLPDIHHKDAADHLQGLWLVEIGEMAAVKRSDIADVNRFLTTRIDKFRPSYGRHTIESPRTSVFAATTNADAYLKDPTGARRFWPIAVGNTINLDGLRRDRDQLFAEAVSRYRQGEPHWLNDAEYEIAKHETSQRQEDMHPWHNVVTAHLEFKNIVYVDRILSDILKLSTDKQTKSSEMEVAKIIRSTKQFKRGEDHNRKRCWKRIAPMPMVGQ</sequence>
<dbReference type="Pfam" id="PF05272">
    <property type="entry name" value="VapE-like_dom"/>
    <property type="match status" value="1"/>
</dbReference>
<evidence type="ECO:0000313" key="4">
    <source>
        <dbReference type="Proteomes" id="UP000594015"/>
    </source>
</evidence>
<evidence type="ECO:0000259" key="1">
    <source>
        <dbReference type="Pfam" id="PF05272"/>
    </source>
</evidence>
<dbReference type="KEGG" id="barh:WN72_30375"/>
<feature type="domain" description="Virulence-associated protein E-like" evidence="1">
    <location>
        <begin position="443"/>
        <end position="657"/>
    </location>
</feature>
<evidence type="ECO:0000313" key="3">
    <source>
        <dbReference type="EMBL" id="QOZ70135.1"/>
    </source>
</evidence>
<dbReference type="PANTHER" id="PTHR34985">
    <property type="entry name" value="SLR0554 PROTEIN"/>
    <property type="match status" value="1"/>
</dbReference>
<reference evidence="3 4" key="1">
    <citation type="submission" date="2018-06" db="EMBL/GenBank/DDBJ databases">
        <title>Comparative genomics of Bradyrhizobium nodulating Arachidis hypogaea.</title>
        <authorList>
            <person name="Li Y."/>
        </authorList>
    </citation>
    <scope>NUCLEOTIDE SEQUENCE [LARGE SCALE GENOMIC DNA]</scope>
    <source>
        <strain evidence="3 4">CCBAU 051107</strain>
    </source>
</reference>
<dbReference type="RefSeq" id="WP_092220751.1">
    <property type="nucleotide sequence ID" value="NZ_CP030050.1"/>
</dbReference>
<dbReference type="Proteomes" id="UP000594015">
    <property type="component" value="Chromosome"/>
</dbReference>
<feature type="domain" description="Primase C-terminal 2" evidence="2">
    <location>
        <begin position="231"/>
        <end position="306"/>
    </location>
</feature>
<evidence type="ECO:0000259" key="2">
    <source>
        <dbReference type="Pfam" id="PF08707"/>
    </source>
</evidence>
<dbReference type="InterPro" id="IPR014819">
    <property type="entry name" value="PriCT_2"/>
</dbReference>
<gene>
    <name evidence="3" type="ORF">WN72_30375</name>
</gene>
<accession>A0AAE7TJ32</accession>
<dbReference type="Pfam" id="PF08707">
    <property type="entry name" value="PriCT_2"/>
    <property type="match status" value="1"/>
</dbReference>
<evidence type="ECO:0008006" key="5">
    <source>
        <dbReference type="Google" id="ProtNLM"/>
    </source>
</evidence>
<name>A0AAE7TJ32_9BRAD</name>
<dbReference type="InterPro" id="IPR007936">
    <property type="entry name" value="VapE-like_dom"/>
</dbReference>
<dbReference type="AlphaFoldDB" id="A0AAE7TJ32"/>
<protein>
    <recommendedName>
        <fullName evidence="5">Virulence-associated protein E</fullName>
    </recommendedName>
</protein>
<dbReference type="PANTHER" id="PTHR34985:SF1">
    <property type="entry name" value="SLR0554 PROTEIN"/>
    <property type="match status" value="1"/>
</dbReference>
<dbReference type="EMBL" id="CP030050">
    <property type="protein sequence ID" value="QOZ70135.1"/>
    <property type="molecule type" value="Genomic_DNA"/>
</dbReference>
<organism evidence="3 4">
    <name type="scientific">Bradyrhizobium arachidis</name>
    <dbReference type="NCBI Taxonomy" id="858423"/>
    <lineage>
        <taxon>Bacteria</taxon>
        <taxon>Pseudomonadati</taxon>
        <taxon>Pseudomonadota</taxon>
        <taxon>Alphaproteobacteria</taxon>
        <taxon>Hyphomicrobiales</taxon>
        <taxon>Nitrobacteraceae</taxon>
        <taxon>Bradyrhizobium</taxon>
    </lineage>
</organism>
<dbReference type="GO" id="GO:0016817">
    <property type="term" value="F:hydrolase activity, acting on acid anhydrides"/>
    <property type="evidence" value="ECO:0007669"/>
    <property type="project" value="InterPro"/>
</dbReference>